<dbReference type="GO" id="GO:0003700">
    <property type="term" value="F:DNA-binding transcription factor activity"/>
    <property type="evidence" value="ECO:0007669"/>
    <property type="project" value="InterPro"/>
</dbReference>
<dbReference type="PANTHER" id="PTHR30514">
    <property type="entry name" value="GLUCOKINASE"/>
    <property type="match status" value="1"/>
</dbReference>
<evidence type="ECO:0000259" key="4">
    <source>
        <dbReference type="PROSITE" id="PS51071"/>
    </source>
</evidence>
<dbReference type="InterPro" id="IPR046348">
    <property type="entry name" value="SIS_dom_sf"/>
</dbReference>
<dbReference type="InterPro" id="IPR035472">
    <property type="entry name" value="RpiR-like_SIS"/>
</dbReference>
<dbReference type="Pfam" id="PF01380">
    <property type="entry name" value="SIS"/>
    <property type="match status" value="1"/>
</dbReference>
<dbReference type="InterPro" id="IPR009057">
    <property type="entry name" value="Homeodomain-like_sf"/>
</dbReference>
<feature type="domain" description="SIS" evidence="5">
    <location>
        <begin position="127"/>
        <end position="265"/>
    </location>
</feature>
<sequence>MTESEPGRTLAERLRALVGTLPPAEQKVARTLLAGYPTVALEPVAALARRATVSAPTVLRLAQRLGFAGYADLQTALKIELQDRLTSPLTQYDTSFDEAPGPRSRDMFSRGIRETFSQLPDGELERAAALLADGRRPAWTIGGYFSTLLARYLVMHLRQLRPRATYVSGGVHEHAEYLIDIGRSDTVVVFDYRRYQSDTVRFAEQAAARGAKVVLFTDPWLSPAAAVADVVLPATVTTPSPFDALTPAMALVEALVAAIVDEMGEVPRERVSEFDQLLTADREVREH</sequence>
<dbReference type="RefSeq" id="WP_179847984.1">
    <property type="nucleotide sequence ID" value="NZ_JACCBA010000001.1"/>
</dbReference>
<dbReference type="PANTHER" id="PTHR30514:SF18">
    <property type="entry name" value="RPIR-FAMILY TRANSCRIPTIONAL REGULATOR"/>
    <property type="match status" value="1"/>
</dbReference>
<dbReference type="PROSITE" id="PS51464">
    <property type="entry name" value="SIS"/>
    <property type="match status" value="1"/>
</dbReference>
<reference evidence="6 7" key="1">
    <citation type="submission" date="2020-07" db="EMBL/GenBank/DDBJ databases">
        <title>Sequencing the genomes of 1000 actinobacteria strains.</title>
        <authorList>
            <person name="Klenk H.-P."/>
        </authorList>
    </citation>
    <scope>NUCLEOTIDE SEQUENCE [LARGE SCALE GENOMIC DNA]</scope>
    <source>
        <strain evidence="6 7">DSM 40398</strain>
    </source>
</reference>
<gene>
    <name evidence="6" type="ORF">BJY14_007606</name>
</gene>
<feature type="domain" description="HTH rpiR-type" evidence="4">
    <location>
        <begin position="8"/>
        <end position="84"/>
    </location>
</feature>
<dbReference type="InterPro" id="IPR047640">
    <property type="entry name" value="RpiR-like"/>
</dbReference>
<dbReference type="InterPro" id="IPR000281">
    <property type="entry name" value="HTH_RpiR"/>
</dbReference>
<dbReference type="GO" id="GO:0003677">
    <property type="term" value="F:DNA binding"/>
    <property type="evidence" value="ECO:0007669"/>
    <property type="project" value="UniProtKB-KW"/>
</dbReference>
<dbReference type="InterPro" id="IPR036388">
    <property type="entry name" value="WH-like_DNA-bd_sf"/>
</dbReference>
<dbReference type="CDD" id="cd05013">
    <property type="entry name" value="SIS_RpiR"/>
    <property type="match status" value="1"/>
</dbReference>
<comment type="caution">
    <text evidence="6">The sequence shown here is derived from an EMBL/GenBank/DDBJ whole genome shotgun (WGS) entry which is preliminary data.</text>
</comment>
<dbReference type="AlphaFoldDB" id="A0A7Y9JKG4"/>
<organism evidence="6 7">
    <name type="scientific">Actinomadura luteofluorescens</name>
    <dbReference type="NCBI Taxonomy" id="46163"/>
    <lineage>
        <taxon>Bacteria</taxon>
        <taxon>Bacillati</taxon>
        <taxon>Actinomycetota</taxon>
        <taxon>Actinomycetes</taxon>
        <taxon>Streptosporangiales</taxon>
        <taxon>Thermomonosporaceae</taxon>
        <taxon>Actinomadura</taxon>
    </lineage>
</organism>
<name>A0A7Y9JKG4_9ACTN</name>
<dbReference type="SUPFAM" id="SSF46689">
    <property type="entry name" value="Homeodomain-like"/>
    <property type="match status" value="1"/>
</dbReference>
<dbReference type="EMBL" id="JACCBA010000001">
    <property type="protein sequence ID" value="NYD51623.1"/>
    <property type="molecule type" value="Genomic_DNA"/>
</dbReference>
<dbReference type="Gene3D" id="3.40.50.10490">
    <property type="entry name" value="Glucose-6-phosphate isomerase like protein, domain 1"/>
    <property type="match status" value="1"/>
</dbReference>
<dbReference type="GO" id="GO:0097367">
    <property type="term" value="F:carbohydrate derivative binding"/>
    <property type="evidence" value="ECO:0007669"/>
    <property type="project" value="InterPro"/>
</dbReference>
<evidence type="ECO:0000313" key="7">
    <source>
        <dbReference type="Proteomes" id="UP000529783"/>
    </source>
</evidence>
<dbReference type="SUPFAM" id="SSF53697">
    <property type="entry name" value="SIS domain"/>
    <property type="match status" value="1"/>
</dbReference>
<keyword evidence="2 6" id="KW-0238">DNA-binding</keyword>
<keyword evidence="7" id="KW-1185">Reference proteome</keyword>
<dbReference type="Gene3D" id="1.10.10.10">
    <property type="entry name" value="Winged helix-like DNA-binding domain superfamily/Winged helix DNA-binding domain"/>
    <property type="match status" value="1"/>
</dbReference>
<evidence type="ECO:0000313" key="6">
    <source>
        <dbReference type="EMBL" id="NYD51623.1"/>
    </source>
</evidence>
<protein>
    <submittedName>
        <fullName evidence="6">DNA-binding MurR/RpiR family transcriptional regulator</fullName>
    </submittedName>
</protein>
<evidence type="ECO:0000259" key="5">
    <source>
        <dbReference type="PROSITE" id="PS51464"/>
    </source>
</evidence>
<evidence type="ECO:0000256" key="2">
    <source>
        <dbReference type="ARBA" id="ARBA00023125"/>
    </source>
</evidence>
<evidence type="ECO:0000256" key="1">
    <source>
        <dbReference type="ARBA" id="ARBA00023015"/>
    </source>
</evidence>
<proteinExistence type="predicted"/>
<accession>A0A7Y9JKG4</accession>
<evidence type="ECO:0000256" key="3">
    <source>
        <dbReference type="ARBA" id="ARBA00023163"/>
    </source>
</evidence>
<dbReference type="Proteomes" id="UP000529783">
    <property type="component" value="Unassembled WGS sequence"/>
</dbReference>
<dbReference type="Pfam" id="PF01418">
    <property type="entry name" value="HTH_6"/>
    <property type="match status" value="1"/>
</dbReference>
<keyword evidence="1" id="KW-0805">Transcription regulation</keyword>
<dbReference type="GO" id="GO:1901135">
    <property type="term" value="P:carbohydrate derivative metabolic process"/>
    <property type="evidence" value="ECO:0007669"/>
    <property type="project" value="InterPro"/>
</dbReference>
<keyword evidence="3" id="KW-0804">Transcription</keyword>
<dbReference type="InterPro" id="IPR001347">
    <property type="entry name" value="SIS_dom"/>
</dbReference>
<dbReference type="PROSITE" id="PS51071">
    <property type="entry name" value="HTH_RPIR"/>
    <property type="match status" value="1"/>
</dbReference>